<dbReference type="Gene3D" id="3.40.50.2300">
    <property type="match status" value="1"/>
</dbReference>
<dbReference type="PANTHER" id="PTHR44591">
    <property type="entry name" value="STRESS RESPONSE REGULATOR PROTEIN 1"/>
    <property type="match status" value="1"/>
</dbReference>
<comment type="caution">
    <text evidence="5">The sequence shown here is derived from an EMBL/GenBank/DDBJ whole genome shotgun (WGS) entry which is preliminary data.</text>
</comment>
<dbReference type="CDD" id="cd00156">
    <property type="entry name" value="REC"/>
    <property type="match status" value="1"/>
</dbReference>
<name>A0A7K1KIW7_9BACT</name>
<dbReference type="GO" id="GO:0000160">
    <property type="term" value="P:phosphorelay signal transduction system"/>
    <property type="evidence" value="ECO:0007669"/>
    <property type="project" value="UniProtKB-KW"/>
</dbReference>
<dbReference type="SUPFAM" id="SSF52172">
    <property type="entry name" value="CheY-like"/>
    <property type="match status" value="1"/>
</dbReference>
<dbReference type="InterPro" id="IPR001789">
    <property type="entry name" value="Sig_transdc_resp-reg_receiver"/>
</dbReference>
<keyword evidence="1 3" id="KW-0597">Phosphoprotein</keyword>
<feature type="domain" description="Response regulatory" evidence="4">
    <location>
        <begin position="2"/>
        <end position="116"/>
    </location>
</feature>
<gene>
    <name evidence="5" type="ORF">GKC30_00080</name>
</gene>
<evidence type="ECO:0000313" key="6">
    <source>
        <dbReference type="Proteomes" id="UP000461162"/>
    </source>
</evidence>
<sequence>MRILLVDDEVGFVEALAERLLLRGFRPVVALDATQALRTLEAESFDAMVLDLRLPDANGAEVLRHARRHCPAMSVHVLTGHGTDLDRELCLGLGAVSFINKPIGVEKLALLLRGEEEAV</sequence>
<dbReference type="PROSITE" id="PS50110">
    <property type="entry name" value="RESPONSE_REGULATORY"/>
    <property type="match status" value="1"/>
</dbReference>
<keyword evidence="2" id="KW-0902">Two-component regulatory system</keyword>
<dbReference type="PANTHER" id="PTHR44591:SF14">
    <property type="entry name" value="PROTEIN PILG"/>
    <property type="match status" value="1"/>
</dbReference>
<organism evidence="5 6">
    <name type="scientific">Pseudodesulfovibrio alkaliphilus</name>
    <dbReference type="NCBI Taxonomy" id="2661613"/>
    <lineage>
        <taxon>Bacteria</taxon>
        <taxon>Pseudomonadati</taxon>
        <taxon>Thermodesulfobacteriota</taxon>
        <taxon>Desulfovibrionia</taxon>
        <taxon>Desulfovibrionales</taxon>
        <taxon>Desulfovibrionaceae</taxon>
    </lineage>
</organism>
<dbReference type="Proteomes" id="UP000461162">
    <property type="component" value="Unassembled WGS sequence"/>
</dbReference>
<evidence type="ECO:0000256" key="2">
    <source>
        <dbReference type="ARBA" id="ARBA00023012"/>
    </source>
</evidence>
<reference evidence="5 6" key="1">
    <citation type="submission" date="2019-11" db="EMBL/GenBank/DDBJ databases">
        <title>Pseudodesulfovibrio alkaliphilus, sp. nov., an alkaliphilic sulfate-reducing bacteria from mud volcano of Taman peninsula, Russia.</title>
        <authorList>
            <person name="Frolova A."/>
            <person name="Merkel A.Y."/>
            <person name="Slobodkin A.I."/>
        </authorList>
    </citation>
    <scope>NUCLEOTIDE SEQUENCE [LARGE SCALE GENOMIC DNA]</scope>
    <source>
        <strain evidence="5 6">F-1</strain>
    </source>
</reference>
<feature type="modified residue" description="4-aspartylphosphate" evidence="3">
    <location>
        <position position="51"/>
    </location>
</feature>
<proteinExistence type="predicted"/>
<evidence type="ECO:0000256" key="1">
    <source>
        <dbReference type="ARBA" id="ARBA00022553"/>
    </source>
</evidence>
<keyword evidence="6" id="KW-1185">Reference proteome</keyword>
<dbReference type="RefSeq" id="WP_155931388.1">
    <property type="nucleotide sequence ID" value="NZ_WODC01000001.1"/>
</dbReference>
<dbReference type="InterPro" id="IPR050595">
    <property type="entry name" value="Bact_response_regulator"/>
</dbReference>
<accession>A0A7K1KIW7</accession>
<dbReference type="Pfam" id="PF00072">
    <property type="entry name" value="Response_reg"/>
    <property type="match status" value="1"/>
</dbReference>
<dbReference type="SMART" id="SM00448">
    <property type="entry name" value="REC"/>
    <property type="match status" value="1"/>
</dbReference>
<dbReference type="InterPro" id="IPR011006">
    <property type="entry name" value="CheY-like_superfamily"/>
</dbReference>
<evidence type="ECO:0000313" key="5">
    <source>
        <dbReference type="EMBL" id="MUM76028.1"/>
    </source>
</evidence>
<protein>
    <submittedName>
        <fullName evidence="5">Response regulator</fullName>
    </submittedName>
</protein>
<evidence type="ECO:0000256" key="3">
    <source>
        <dbReference type="PROSITE-ProRule" id="PRU00169"/>
    </source>
</evidence>
<evidence type="ECO:0000259" key="4">
    <source>
        <dbReference type="PROSITE" id="PS50110"/>
    </source>
</evidence>
<dbReference type="AlphaFoldDB" id="A0A7K1KIW7"/>
<dbReference type="EMBL" id="WODC01000001">
    <property type="protein sequence ID" value="MUM76028.1"/>
    <property type="molecule type" value="Genomic_DNA"/>
</dbReference>